<organism evidence="2 3">
    <name type="scientific">Elysia crispata</name>
    <name type="common">lettuce slug</name>
    <dbReference type="NCBI Taxonomy" id="231223"/>
    <lineage>
        <taxon>Eukaryota</taxon>
        <taxon>Metazoa</taxon>
        <taxon>Spiralia</taxon>
        <taxon>Lophotrochozoa</taxon>
        <taxon>Mollusca</taxon>
        <taxon>Gastropoda</taxon>
        <taxon>Heterobranchia</taxon>
        <taxon>Euthyneura</taxon>
        <taxon>Panpulmonata</taxon>
        <taxon>Sacoglossa</taxon>
        <taxon>Placobranchoidea</taxon>
        <taxon>Plakobranchidae</taxon>
        <taxon>Elysia</taxon>
    </lineage>
</organism>
<dbReference type="GO" id="GO:0030877">
    <property type="term" value="C:beta-catenin destruction complex"/>
    <property type="evidence" value="ECO:0007669"/>
    <property type="project" value="TreeGrafter"/>
</dbReference>
<feature type="compositionally biased region" description="Polar residues" evidence="1">
    <location>
        <begin position="476"/>
        <end position="487"/>
    </location>
</feature>
<comment type="caution">
    <text evidence="2">The sequence shown here is derived from an EMBL/GenBank/DDBJ whole genome shotgun (WGS) entry which is preliminary data.</text>
</comment>
<dbReference type="GO" id="GO:0008017">
    <property type="term" value="F:microtubule binding"/>
    <property type="evidence" value="ECO:0007669"/>
    <property type="project" value="TreeGrafter"/>
</dbReference>
<feature type="compositionally biased region" description="Polar residues" evidence="1">
    <location>
        <begin position="128"/>
        <end position="138"/>
    </location>
</feature>
<dbReference type="InterPro" id="IPR009223">
    <property type="entry name" value="APC_rpt"/>
</dbReference>
<gene>
    <name evidence="2" type="ORF">RRG08_029559</name>
</gene>
<dbReference type="GO" id="GO:0016477">
    <property type="term" value="P:cell migration"/>
    <property type="evidence" value="ECO:0007669"/>
    <property type="project" value="TreeGrafter"/>
</dbReference>
<feature type="region of interest" description="Disordered" evidence="1">
    <location>
        <begin position="1"/>
        <end position="260"/>
    </location>
</feature>
<feature type="region of interest" description="Disordered" evidence="1">
    <location>
        <begin position="448"/>
        <end position="633"/>
    </location>
</feature>
<dbReference type="GO" id="GO:0001708">
    <property type="term" value="P:cell fate specification"/>
    <property type="evidence" value="ECO:0007669"/>
    <property type="project" value="TreeGrafter"/>
</dbReference>
<dbReference type="AlphaFoldDB" id="A0AAE1BGC7"/>
<evidence type="ECO:0000313" key="2">
    <source>
        <dbReference type="EMBL" id="KAK3804297.1"/>
    </source>
</evidence>
<dbReference type="EMBL" id="JAWDGP010000028">
    <property type="protein sequence ID" value="KAK3804297.1"/>
    <property type="molecule type" value="Genomic_DNA"/>
</dbReference>
<evidence type="ECO:0000256" key="1">
    <source>
        <dbReference type="SAM" id="MobiDB-lite"/>
    </source>
</evidence>
<accession>A0AAE1BGC7</accession>
<dbReference type="GO" id="GO:0090090">
    <property type="term" value="P:negative regulation of canonical Wnt signaling pathway"/>
    <property type="evidence" value="ECO:0007669"/>
    <property type="project" value="TreeGrafter"/>
</dbReference>
<name>A0AAE1BGC7_9GAST</name>
<feature type="compositionally biased region" description="Polar residues" evidence="1">
    <location>
        <begin position="31"/>
        <end position="53"/>
    </location>
</feature>
<keyword evidence="3" id="KW-1185">Reference proteome</keyword>
<dbReference type="GO" id="GO:0045295">
    <property type="term" value="F:gamma-catenin binding"/>
    <property type="evidence" value="ECO:0007669"/>
    <property type="project" value="TreeGrafter"/>
</dbReference>
<feature type="compositionally biased region" description="Polar residues" evidence="1">
    <location>
        <begin position="189"/>
        <end position="201"/>
    </location>
</feature>
<feature type="compositionally biased region" description="Low complexity" evidence="1">
    <location>
        <begin position="546"/>
        <end position="557"/>
    </location>
</feature>
<dbReference type="GO" id="GO:0007399">
    <property type="term" value="P:nervous system development"/>
    <property type="evidence" value="ECO:0007669"/>
    <property type="project" value="TreeGrafter"/>
</dbReference>
<feature type="region of interest" description="Disordered" evidence="1">
    <location>
        <begin position="645"/>
        <end position="696"/>
    </location>
</feature>
<feature type="compositionally biased region" description="Polar residues" evidence="1">
    <location>
        <begin position="669"/>
        <end position="678"/>
    </location>
</feature>
<dbReference type="InterPro" id="IPR026818">
    <property type="entry name" value="Apc_fam"/>
</dbReference>
<dbReference type="GO" id="GO:0008013">
    <property type="term" value="F:beta-catenin binding"/>
    <property type="evidence" value="ECO:0007669"/>
    <property type="project" value="InterPro"/>
</dbReference>
<dbReference type="GO" id="GO:0005881">
    <property type="term" value="C:cytoplasmic microtubule"/>
    <property type="evidence" value="ECO:0007669"/>
    <property type="project" value="TreeGrafter"/>
</dbReference>
<dbReference type="PANTHER" id="PTHR12607">
    <property type="entry name" value="ADENOMATOUS POLYPOSIS COLI PROTEIN FAMILY"/>
    <property type="match status" value="1"/>
</dbReference>
<dbReference type="PANTHER" id="PTHR12607:SF12">
    <property type="entry name" value="APC-LIKE, ISOFORM A-RELATED"/>
    <property type="match status" value="1"/>
</dbReference>
<sequence>MPSSVGKIPPNPALMLHNFPAFDDEEDDQPINFSSRDQESQQMPPLTFSTFQKNIHPPPPAPAAHQHQGVGGGFMGSSSNTPSRLLTPRGKSSLPTLVEQSVAENAETESSSGKSEVPVVYAEEGTPPNMSETTSLSGLTMDHLETGQEETYNTSSIIKGLDDLSIESVPSSAVEKGNEEEPSEETAEVTLTSGDQISPASPKTLAAAEGDKQGERDSSMSEVSEGAKGCHAKASEVSPHKRPPQSPAKSSATAKPTGAATVISHHASSVAAARNEDMYADFSRDCLKSYATERHACNLLCCDISERPQYFDAQLKFPRRTKKSSSSLKNPLGDQLAHADTEVAEGRTLEVEAQVMTETVVAKSKISKESATLQLFVPRMSNLRVVAPFHDFVPAANTVKTYNVEGTPRNFSAATSLSDLTIDSIEGPTKAGKATGVRGVSKISKIQPPQASYIPGPFSPPPSDSLHTYNLEGSPLTFSHNASSLSSLGDELEPRGAGSGVSASPHKDNSGSHKMYTHHMNAAGGDQNESDSSSSIPRERHIVGQSSEDSSIAGDSSHITSSQPRGGDQPVKYTVEDTPFLTKGEGPASRASEKQEAAGLGIKRREQNLKPEATSERVSDEEDDLADCDPTPSEQALLDQCINSAMPKSRLPRGDERARRHSRAKFLTQRVTRNTSRPGSREGSHGASVAGSAMMG</sequence>
<dbReference type="GO" id="GO:0016342">
    <property type="term" value="C:catenin complex"/>
    <property type="evidence" value="ECO:0007669"/>
    <property type="project" value="TreeGrafter"/>
</dbReference>
<reference evidence="2" key="1">
    <citation type="journal article" date="2023" name="G3 (Bethesda)">
        <title>A reference genome for the long-term kleptoplast-retaining sea slug Elysia crispata morphotype clarki.</title>
        <authorList>
            <person name="Eastman K.E."/>
            <person name="Pendleton A.L."/>
            <person name="Shaikh M.A."/>
            <person name="Suttiyut T."/>
            <person name="Ogas R."/>
            <person name="Tomko P."/>
            <person name="Gavelis G."/>
            <person name="Widhalm J.R."/>
            <person name="Wisecaver J.H."/>
        </authorList>
    </citation>
    <scope>NUCLEOTIDE SEQUENCE</scope>
    <source>
        <strain evidence="2">ECLA1</strain>
    </source>
</reference>
<feature type="non-terminal residue" evidence="2">
    <location>
        <position position="1"/>
    </location>
</feature>
<protein>
    <submittedName>
        <fullName evidence="2">Uncharacterized protein</fullName>
    </submittedName>
</protein>
<evidence type="ECO:0000313" key="3">
    <source>
        <dbReference type="Proteomes" id="UP001283361"/>
    </source>
</evidence>
<feature type="compositionally biased region" description="Basic and acidic residues" evidence="1">
    <location>
        <begin position="209"/>
        <end position="219"/>
    </location>
</feature>
<feature type="compositionally biased region" description="Basic and acidic residues" evidence="1">
    <location>
        <begin position="603"/>
        <end position="618"/>
    </location>
</feature>
<dbReference type="GO" id="GO:0007389">
    <property type="term" value="P:pattern specification process"/>
    <property type="evidence" value="ECO:0007669"/>
    <property type="project" value="TreeGrafter"/>
</dbReference>
<feature type="compositionally biased region" description="Polar residues" evidence="1">
    <location>
        <begin position="93"/>
        <end position="114"/>
    </location>
</feature>
<feature type="compositionally biased region" description="Acidic residues" evidence="1">
    <location>
        <begin position="178"/>
        <end position="187"/>
    </location>
</feature>
<dbReference type="GO" id="GO:0007026">
    <property type="term" value="P:negative regulation of microtubule depolymerization"/>
    <property type="evidence" value="ECO:0007669"/>
    <property type="project" value="TreeGrafter"/>
</dbReference>
<dbReference type="GO" id="GO:0016055">
    <property type="term" value="P:Wnt signaling pathway"/>
    <property type="evidence" value="ECO:0007669"/>
    <property type="project" value="InterPro"/>
</dbReference>
<dbReference type="Proteomes" id="UP001283361">
    <property type="component" value="Unassembled WGS sequence"/>
</dbReference>
<dbReference type="Pfam" id="PF05923">
    <property type="entry name" value="APC_r"/>
    <property type="match status" value="1"/>
</dbReference>
<proteinExistence type="predicted"/>